<dbReference type="Gene3D" id="4.10.60.10">
    <property type="entry name" value="Zinc finger, CCHC-type"/>
    <property type="match status" value="1"/>
</dbReference>
<reference evidence="2" key="1">
    <citation type="journal article" date="2019" name="Sci. Rep.">
        <title>Draft genome of Tanacetum cinerariifolium, the natural source of mosquito coil.</title>
        <authorList>
            <person name="Yamashiro T."/>
            <person name="Shiraishi A."/>
            <person name="Satake H."/>
            <person name="Nakayama K."/>
        </authorList>
    </citation>
    <scope>NUCLEOTIDE SEQUENCE</scope>
</reference>
<evidence type="ECO:0008006" key="3">
    <source>
        <dbReference type="Google" id="ProtNLM"/>
    </source>
</evidence>
<evidence type="ECO:0000256" key="1">
    <source>
        <dbReference type="SAM" id="MobiDB-lite"/>
    </source>
</evidence>
<comment type="caution">
    <text evidence="2">The sequence shown here is derived from an EMBL/GenBank/DDBJ whole genome shotgun (WGS) entry which is preliminary data.</text>
</comment>
<proteinExistence type="predicted"/>
<feature type="compositionally biased region" description="Low complexity" evidence="1">
    <location>
        <begin position="169"/>
        <end position="178"/>
    </location>
</feature>
<dbReference type="AlphaFoldDB" id="A0A699HKV6"/>
<gene>
    <name evidence="2" type="ORF">Tci_407479</name>
</gene>
<sequence>MSEDHKSDASIKALIAQGIATAFVEYEANRGTENSDDSHDSGSGRRTVCTTRKCTYSDFLKCQSLNFKDTTGVVGLAQWFEKMKYVFHISNCTVACQIKFATSTLLGNALMWCNSYVKTVELALMCGRMFPEESDEVKKYVGGLRGMIQGSIRIFDERRAENKRKLDNDNQAQQQPPQKHNLARDYSARSGEKKEYAGTLPLCIKCMFHHNAPCTVKCINCKRIDHLTRDCRSLAATNNQRTLTCYECGNRWYYRSDFSELKNKNHRNQARGAEARGMVYALGGGEIDQDFDNIKDDINA</sequence>
<accession>A0A699HKV6</accession>
<name>A0A699HKV6_TANCI</name>
<organism evidence="2">
    <name type="scientific">Tanacetum cinerariifolium</name>
    <name type="common">Dalmatian daisy</name>
    <name type="synonym">Chrysanthemum cinerariifolium</name>
    <dbReference type="NCBI Taxonomy" id="118510"/>
    <lineage>
        <taxon>Eukaryota</taxon>
        <taxon>Viridiplantae</taxon>
        <taxon>Streptophyta</taxon>
        <taxon>Embryophyta</taxon>
        <taxon>Tracheophyta</taxon>
        <taxon>Spermatophyta</taxon>
        <taxon>Magnoliopsida</taxon>
        <taxon>eudicotyledons</taxon>
        <taxon>Gunneridae</taxon>
        <taxon>Pentapetalae</taxon>
        <taxon>asterids</taxon>
        <taxon>campanulids</taxon>
        <taxon>Asterales</taxon>
        <taxon>Asteraceae</taxon>
        <taxon>Asteroideae</taxon>
        <taxon>Anthemideae</taxon>
        <taxon>Anthemidinae</taxon>
        <taxon>Tanacetum</taxon>
    </lineage>
</organism>
<feature type="region of interest" description="Disordered" evidence="1">
    <location>
        <begin position="164"/>
        <end position="187"/>
    </location>
</feature>
<protein>
    <recommendedName>
        <fullName evidence="3">CCHC-type domain-containing protein</fullName>
    </recommendedName>
</protein>
<evidence type="ECO:0000313" key="2">
    <source>
        <dbReference type="EMBL" id="GEY35505.1"/>
    </source>
</evidence>
<dbReference type="EMBL" id="BKCJ010171674">
    <property type="protein sequence ID" value="GEY35505.1"/>
    <property type="molecule type" value="Genomic_DNA"/>
</dbReference>